<dbReference type="EMBL" id="ODYU01003131">
    <property type="protein sequence ID" value="SOQ41508.1"/>
    <property type="molecule type" value="Genomic_DNA"/>
</dbReference>
<sequence length="201" mass="22430">MGRLRRSDTMASQKSDTFVPTTKGKIWDDQRIFLLPCWSSGRKCDCQTRGLGFDSRVGQSITGLFRCFENFLVVARRLKLCPLYGNVFTIHYMGLITQMVKMTASATAEQGVSGSIPVSVKLLLGFFRIFENFSVISRSLELCPVYGNRLTPYYMGLITQMVKSECTLGKGINWFLPPLGEARGSVRLLLTKNHPGSTPAL</sequence>
<evidence type="ECO:0000313" key="1">
    <source>
        <dbReference type="EMBL" id="SOQ41508.1"/>
    </source>
</evidence>
<organism evidence="1">
    <name type="scientific">Spodoptera frugiperda</name>
    <name type="common">Fall armyworm</name>
    <dbReference type="NCBI Taxonomy" id="7108"/>
    <lineage>
        <taxon>Eukaryota</taxon>
        <taxon>Metazoa</taxon>
        <taxon>Ecdysozoa</taxon>
        <taxon>Arthropoda</taxon>
        <taxon>Hexapoda</taxon>
        <taxon>Insecta</taxon>
        <taxon>Pterygota</taxon>
        <taxon>Neoptera</taxon>
        <taxon>Endopterygota</taxon>
        <taxon>Lepidoptera</taxon>
        <taxon>Glossata</taxon>
        <taxon>Ditrysia</taxon>
        <taxon>Noctuoidea</taxon>
        <taxon>Noctuidae</taxon>
        <taxon>Amphipyrinae</taxon>
        <taxon>Spodoptera</taxon>
    </lineage>
</organism>
<proteinExistence type="predicted"/>
<name>A0A2H1VL14_SPOFR</name>
<accession>A0A2H1VL14</accession>
<protein>
    <submittedName>
        <fullName evidence="1">SFRICE_013739</fullName>
    </submittedName>
</protein>
<gene>
    <name evidence="1" type="ORF">SFRICE_013739</name>
</gene>
<reference evidence="1" key="1">
    <citation type="submission" date="2016-07" db="EMBL/GenBank/DDBJ databases">
        <authorList>
            <person name="Bretaudeau A."/>
        </authorList>
    </citation>
    <scope>NUCLEOTIDE SEQUENCE</scope>
    <source>
        <strain evidence="1">Rice</strain>
        <tissue evidence="1">Whole body</tissue>
    </source>
</reference>
<dbReference type="AlphaFoldDB" id="A0A2H1VL14"/>